<evidence type="ECO:0000313" key="1">
    <source>
        <dbReference type="EMBL" id="KAJ7759277.1"/>
    </source>
</evidence>
<protein>
    <submittedName>
        <fullName evidence="1">Uncharacterized protein</fullName>
    </submittedName>
</protein>
<comment type="caution">
    <text evidence="1">The sequence shown here is derived from an EMBL/GenBank/DDBJ whole genome shotgun (WGS) entry which is preliminary data.</text>
</comment>
<accession>A0AAD7NG25</accession>
<evidence type="ECO:0000313" key="2">
    <source>
        <dbReference type="Proteomes" id="UP001215598"/>
    </source>
</evidence>
<keyword evidence="2" id="KW-1185">Reference proteome</keyword>
<proteinExistence type="predicted"/>
<organism evidence="1 2">
    <name type="scientific">Mycena metata</name>
    <dbReference type="NCBI Taxonomy" id="1033252"/>
    <lineage>
        <taxon>Eukaryota</taxon>
        <taxon>Fungi</taxon>
        <taxon>Dikarya</taxon>
        <taxon>Basidiomycota</taxon>
        <taxon>Agaricomycotina</taxon>
        <taxon>Agaricomycetes</taxon>
        <taxon>Agaricomycetidae</taxon>
        <taxon>Agaricales</taxon>
        <taxon>Marasmiineae</taxon>
        <taxon>Mycenaceae</taxon>
        <taxon>Mycena</taxon>
    </lineage>
</organism>
<sequence length="54" mass="6603">MDKEGQVSLFWQLITSIYFYRVDREGKKEMTHLLKYWTTMRSQDFLDLKQKLGV</sequence>
<reference evidence="1" key="1">
    <citation type="submission" date="2023-03" db="EMBL/GenBank/DDBJ databases">
        <title>Massive genome expansion in bonnet fungi (Mycena s.s.) driven by repeated elements and novel gene families across ecological guilds.</title>
        <authorList>
            <consortium name="Lawrence Berkeley National Laboratory"/>
            <person name="Harder C.B."/>
            <person name="Miyauchi S."/>
            <person name="Viragh M."/>
            <person name="Kuo A."/>
            <person name="Thoen E."/>
            <person name="Andreopoulos B."/>
            <person name="Lu D."/>
            <person name="Skrede I."/>
            <person name="Drula E."/>
            <person name="Henrissat B."/>
            <person name="Morin E."/>
            <person name="Kohler A."/>
            <person name="Barry K."/>
            <person name="LaButti K."/>
            <person name="Morin E."/>
            <person name="Salamov A."/>
            <person name="Lipzen A."/>
            <person name="Mereny Z."/>
            <person name="Hegedus B."/>
            <person name="Baldrian P."/>
            <person name="Stursova M."/>
            <person name="Weitz H."/>
            <person name="Taylor A."/>
            <person name="Grigoriev I.V."/>
            <person name="Nagy L.G."/>
            <person name="Martin F."/>
            <person name="Kauserud H."/>
        </authorList>
    </citation>
    <scope>NUCLEOTIDE SEQUENCE</scope>
    <source>
        <strain evidence="1">CBHHK182m</strain>
    </source>
</reference>
<gene>
    <name evidence="1" type="ORF">B0H16DRAFT_1535076</name>
</gene>
<dbReference type="AlphaFoldDB" id="A0AAD7NG25"/>
<dbReference type="Proteomes" id="UP001215598">
    <property type="component" value="Unassembled WGS sequence"/>
</dbReference>
<dbReference type="EMBL" id="JARKIB010000040">
    <property type="protein sequence ID" value="KAJ7759277.1"/>
    <property type="molecule type" value="Genomic_DNA"/>
</dbReference>
<name>A0AAD7NG25_9AGAR</name>